<keyword evidence="1" id="KW-0812">Transmembrane</keyword>
<sequence length="140" mass="14844">MTSTARQHSRSDSQPGIPGIGLDRIAHLIPRSDASSTITQSPQVSSTSVYTGPAISSWSRDPTPSVTPTGVTLIWPHIDKPNTSAAPSTVVIIVATVGGTLVLSFAIGVLYFIRTNKKAKNKFTFEAQRLDDLESGAPKV</sequence>
<proteinExistence type="predicted"/>
<evidence type="ECO:0000313" key="3">
    <source>
        <dbReference type="Proteomes" id="UP001365542"/>
    </source>
</evidence>
<gene>
    <name evidence="2" type="ORF">TWF694_006452</name>
</gene>
<keyword evidence="1" id="KW-1133">Transmembrane helix</keyword>
<comment type="caution">
    <text evidence="2">The sequence shown here is derived from an EMBL/GenBank/DDBJ whole genome shotgun (WGS) entry which is preliminary data.</text>
</comment>
<keyword evidence="3" id="KW-1185">Reference proteome</keyword>
<protein>
    <submittedName>
        <fullName evidence="2">Uncharacterized protein</fullName>
    </submittedName>
</protein>
<accession>A0AAV9XK94</accession>
<evidence type="ECO:0000313" key="2">
    <source>
        <dbReference type="EMBL" id="KAK6542500.1"/>
    </source>
</evidence>
<organism evidence="2 3">
    <name type="scientific">Orbilia ellipsospora</name>
    <dbReference type="NCBI Taxonomy" id="2528407"/>
    <lineage>
        <taxon>Eukaryota</taxon>
        <taxon>Fungi</taxon>
        <taxon>Dikarya</taxon>
        <taxon>Ascomycota</taxon>
        <taxon>Pezizomycotina</taxon>
        <taxon>Orbiliomycetes</taxon>
        <taxon>Orbiliales</taxon>
        <taxon>Orbiliaceae</taxon>
        <taxon>Orbilia</taxon>
    </lineage>
</organism>
<keyword evidence="1" id="KW-0472">Membrane</keyword>
<feature type="transmembrane region" description="Helical" evidence="1">
    <location>
        <begin position="90"/>
        <end position="113"/>
    </location>
</feature>
<name>A0AAV9XK94_9PEZI</name>
<dbReference type="EMBL" id="JAVHJO010000002">
    <property type="protein sequence ID" value="KAK6542500.1"/>
    <property type="molecule type" value="Genomic_DNA"/>
</dbReference>
<evidence type="ECO:0000256" key="1">
    <source>
        <dbReference type="SAM" id="Phobius"/>
    </source>
</evidence>
<dbReference type="Proteomes" id="UP001365542">
    <property type="component" value="Unassembled WGS sequence"/>
</dbReference>
<reference evidence="2 3" key="1">
    <citation type="submission" date="2019-10" db="EMBL/GenBank/DDBJ databases">
        <authorList>
            <person name="Palmer J.M."/>
        </authorList>
    </citation>
    <scope>NUCLEOTIDE SEQUENCE [LARGE SCALE GENOMIC DNA]</scope>
    <source>
        <strain evidence="2 3">TWF694</strain>
    </source>
</reference>
<dbReference type="AlphaFoldDB" id="A0AAV9XK94"/>